<proteinExistence type="predicted"/>
<dbReference type="KEGG" id="vvp:112911284"/>
<dbReference type="CTD" id="90070"/>
<accession>A0A3Q7SNA9</accession>
<evidence type="ECO:0000256" key="2">
    <source>
        <dbReference type="SAM" id="SignalP"/>
    </source>
</evidence>
<dbReference type="GO" id="GO:0030141">
    <property type="term" value="C:secretory granule"/>
    <property type="evidence" value="ECO:0007669"/>
    <property type="project" value="TreeGrafter"/>
</dbReference>
<keyword evidence="2" id="KW-0732">Signal</keyword>
<dbReference type="RefSeq" id="XP_025843530.2">
    <property type="nucleotide sequence ID" value="XM_025987745.2"/>
</dbReference>
<keyword evidence="3" id="KW-1185">Reference proteome</keyword>
<sequence>MRFSALLWLAALAGALVSAEGDSSDPAPGAAAADPGGSTPAADPAAPQKAAQEPEGAAPHGEDQSPLKSLVSRGLTLAGRRLEGAEKRLDKGRQFRKSLYDRGAEFPRNMKNFVSQLN</sequence>
<gene>
    <name evidence="4" type="primary">LACRT</name>
</gene>
<feature type="chain" id="PRO_5046020852" evidence="2">
    <location>
        <begin position="22"/>
        <end position="118"/>
    </location>
</feature>
<dbReference type="GO" id="GO:0051047">
    <property type="term" value="P:positive regulation of secretion"/>
    <property type="evidence" value="ECO:0007669"/>
    <property type="project" value="TreeGrafter"/>
</dbReference>
<name>A0A3Q7SNA9_VULVU</name>
<evidence type="ECO:0000256" key="1">
    <source>
        <dbReference type="SAM" id="MobiDB-lite"/>
    </source>
</evidence>
<evidence type="ECO:0000313" key="3">
    <source>
        <dbReference type="Proteomes" id="UP001652641"/>
    </source>
</evidence>
<organism evidence="3 4">
    <name type="scientific">Vulpes vulpes</name>
    <name type="common">Red fox</name>
    <dbReference type="NCBI Taxonomy" id="9627"/>
    <lineage>
        <taxon>Eukaryota</taxon>
        <taxon>Metazoa</taxon>
        <taxon>Chordata</taxon>
        <taxon>Craniata</taxon>
        <taxon>Vertebrata</taxon>
        <taxon>Euteleostomi</taxon>
        <taxon>Mammalia</taxon>
        <taxon>Eutheria</taxon>
        <taxon>Laurasiatheria</taxon>
        <taxon>Carnivora</taxon>
        <taxon>Caniformia</taxon>
        <taxon>Canidae</taxon>
        <taxon>Vulpes</taxon>
    </lineage>
</organism>
<feature type="region of interest" description="Disordered" evidence="1">
    <location>
        <begin position="19"/>
        <end position="73"/>
    </location>
</feature>
<reference evidence="4" key="2">
    <citation type="submission" date="2025-08" db="UniProtKB">
        <authorList>
            <consortium name="RefSeq"/>
        </authorList>
    </citation>
    <scope>IDENTIFICATION</scope>
    <source>
        <tissue evidence="4">Cell line</tissue>
    </source>
</reference>
<feature type="compositionally biased region" description="Low complexity" evidence="1">
    <location>
        <begin position="24"/>
        <end position="59"/>
    </location>
</feature>
<feature type="signal peptide" evidence="2">
    <location>
        <begin position="1"/>
        <end position="21"/>
    </location>
</feature>
<protein>
    <submittedName>
        <fullName evidence="4">Extracellular glycoprotein lacritin</fullName>
    </submittedName>
</protein>
<dbReference type="AlphaFoldDB" id="A0A3Q7SNA9"/>
<dbReference type="Proteomes" id="UP001652641">
    <property type="component" value="Chromosome 8"/>
</dbReference>
<dbReference type="GeneID" id="112911284"/>
<dbReference type="GO" id="GO:0019722">
    <property type="term" value="P:calcium-mediated signaling"/>
    <property type="evidence" value="ECO:0007669"/>
    <property type="project" value="TreeGrafter"/>
</dbReference>
<dbReference type="GO" id="GO:0008284">
    <property type="term" value="P:positive regulation of cell population proliferation"/>
    <property type="evidence" value="ECO:0007669"/>
    <property type="project" value="TreeGrafter"/>
</dbReference>
<evidence type="ECO:0000313" key="4">
    <source>
        <dbReference type="RefSeq" id="XP_025843530.2"/>
    </source>
</evidence>
<reference key="1">
    <citation type="submission" date="2019-01" db="UniProtKB">
        <authorList>
            <consortium name="RefSeq"/>
        </authorList>
    </citation>
    <scope>IDENTIFICATION</scope>
</reference>
<dbReference type="GO" id="GO:0005576">
    <property type="term" value="C:extracellular region"/>
    <property type="evidence" value="ECO:0007669"/>
    <property type="project" value="TreeGrafter"/>
</dbReference>